<feature type="non-terminal residue" evidence="1">
    <location>
        <position position="70"/>
    </location>
</feature>
<name>X0SYM1_9ZZZZ</name>
<sequence>MSVFSVKEFLRLRNESWSIEDIDFELMSLSDDMITDLKACESYDEMLGFAADCGLAVDGSRVMDDTYMSS</sequence>
<evidence type="ECO:0000313" key="1">
    <source>
        <dbReference type="EMBL" id="GAF86313.1"/>
    </source>
</evidence>
<accession>X0SYM1</accession>
<reference evidence="1" key="1">
    <citation type="journal article" date="2014" name="Front. Microbiol.">
        <title>High frequency of phylogenetically diverse reductive dehalogenase-homologous genes in deep subseafloor sedimentary metagenomes.</title>
        <authorList>
            <person name="Kawai M."/>
            <person name="Futagami T."/>
            <person name="Toyoda A."/>
            <person name="Takaki Y."/>
            <person name="Nishi S."/>
            <person name="Hori S."/>
            <person name="Arai W."/>
            <person name="Tsubouchi T."/>
            <person name="Morono Y."/>
            <person name="Uchiyama I."/>
            <person name="Ito T."/>
            <person name="Fujiyama A."/>
            <person name="Inagaki F."/>
            <person name="Takami H."/>
        </authorList>
    </citation>
    <scope>NUCLEOTIDE SEQUENCE</scope>
    <source>
        <strain evidence="1">Expedition CK06-06</strain>
    </source>
</reference>
<organism evidence="1">
    <name type="scientific">marine sediment metagenome</name>
    <dbReference type="NCBI Taxonomy" id="412755"/>
    <lineage>
        <taxon>unclassified sequences</taxon>
        <taxon>metagenomes</taxon>
        <taxon>ecological metagenomes</taxon>
    </lineage>
</organism>
<protein>
    <submittedName>
        <fullName evidence="1">Uncharacterized protein</fullName>
    </submittedName>
</protein>
<dbReference type="EMBL" id="BARS01016280">
    <property type="protein sequence ID" value="GAF86313.1"/>
    <property type="molecule type" value="Genomic_DNA"/>
</dbReference>
<comment type="caution">
    <text evidence="1">The sequence shown here is derived from an EMBL/GenBank/DDBJ whole genome shotgun (WGS) entry which is preliminary data.</text>
</comment>
<dbReference type="AlphaFoldDB" id="X0SYM1"/>
<proteinExistence type="predicted"/>
<gene>
    <name evidence="1" type="ORF">S01H1_26820</name>
</gene>